<reference evidence="2 3" key="1">
    <citation type="journal article" date="2014" name="Science">
        <title>Plant genetics. Early allopolyploid evolution in the post-Neolithic Brassica napus oilseed genome.</title>
        <authorList>
            <person name="Chalhoub B."/>
            <person name="Denoeud F."/>
            <person name="Liu S."/>
            <person name="Parkin I.A."/>
            <person name="Tang H."/>
            <person name="Wang X."/>
            <person name="Chiquet J."/>
            <person name="Belcram H."/>
            <person name="Tong C."/>
            <person name="Samans B."/>
            <person name="Correa M."/>
            <person name="Da Silva C."/>
            <person name="Just J."/>
            <person name="Falentin C."/>
            <person name="Koh C.S."/>
            <person name="Le Clainche I."/>
            <person name="Bernard M."/>
            <person name="Bento P."/>
            <person name="Noel B."/>
            <person name="Labadie K."/>
            <person name="Alberti A."/>
            <person name="Charles M."/>
            <person name="Arnaud D."/>
            <person name="Guo H."/>
            <person name="Daviaud C."/>
            <person name="Alamery S."/>
            <person name="Jabbari K."/>
            <person name="Zhao M."/>
            <person name="Edger P.P."/>
            <person name="Chelaifa H."/>
            <person name="Tack D."/>
            <person name="Lassalle G."/>
            <person name="Mestiri I."/>
            <person name="Schnel N."/>
            <person name="Le Paslier M.C."/>
            <person name="Fan G."/>
            <person name="Renault V."/>
            <person name="Bayer P.E."/>
            <person name="Golicz A.A."/>
            <person name="Manoli S."/>
            <person name="Lee T.H."/>
            <person name="Thi V.H."/>
            <person name="Chalabi S."/>
            <person name="Hu Q."/>
            <person name="Fan C."/>
            <person name="Tollenaere R."/>
            <person name="Lu Y."/>
            <person name="Battail C."/>
            <person name="Shen J."/>
            <person name="Sidebottom C.H."/>
            <person name="Wang X."/>
            <person name="Canaguier A."/>
            <person name="Chauveau A."/>
            <person name="Berard A."/>
            <person name="Deniot G."/>
            <person name="Guan M."/>
            <person name="Liu Z."/>
            <person name="Sun F."/>
            <person name="Lim Y.P."/>
            <person name="Lyons E."/>
            <person name="Town C.D."/>
            <person name="Bancroft I."/>
            <person name="Wang X."/>
            <person name="Meng J."/>
            <person name="Ma J."/>
            <person name="Pires J.C."/>
            <person name="King G.J."/>
            <person name="Brunel D."/>
            <person name="Delourme R."/>
            <person name="Renard M."/>
            <person name="Aury J.M."/>
            <person name="Adams K.L."/>
            <person name="Batley J."/>
            <person name="Snowdon R.J."/>
            <person name="Tost J."/>
            <person name="Edwards D."/>
            <person name="Zhou Y."/>
            <person name="Hua W."/>
            <person name="Sharpe A.G."/>
            <person name="Paterson A.H."/>
            <person name="Guan C."/>
            <person name="Wincker P."/>
        </authorList>
    </citation>
    <scope>NUCLEOTIDE SEQUENCE [LARGE SCALE GENOMIC DNA]</scope>
    <source>
        <strain evidence="3">cv. Darmor-bzh</strain>
    </source>
</reference>
<organism evidence="2 3">
    <name type="scientific">Brassica napus</name>
    <name type="common">Rape</name>
    <dbReference type="NCBI Taxonomy" id="3708"/>
    <lineage>
        <taxon>Eukaryota</taxon>
        <taxon>Viridiplantae</taxon>
        <taxon>Streptophyta</taxon>
        <taxon>Embryophyta</taxon>
        <taxon>Tracheophyta</taxon>
        <taxon>Spermatophyta</taxon>
        <taxon>Magnoliopsida</taxon>
        <taxon>eudicotyledons</taxon>
        <taxon>Gunneridae</taxon>
        <taxon>Pentapetalae</taxon>
        <taxon>rosids</taxon>
        <taxon>malvids</taxon>
        <taxon>Brassicales</taxon>
        <taxon>Brassicaceae</taxon>
        <taxon>Brassiceae</taxon>
        <taxon>Brassica</taxon>
    </lineage>
</organism>
<dbReference type="AlphaFoldDB" id="A0A078J819"/>
<dbReference type="EMBL" id="HG994369">
    <property type="protein sequence ID" value="CAF1929662.1"/>
    <property type="molecule type" value="Genomic_DNA"/>
</dbReference>
<dbReference type="EMBL" id="LK033800">
    <property type="protein sequence ID" value="CDY59734.1"/>
    <property type="molecule type" value="Genomic_DNA"/>
</dbReference>
<dbReference type="Pfam" id="PF01107">
    <property type="entry name" value="MP"/>
    <property type="match status" value="1"/>
</dbReference>
<gene>
    <name evidence="2" type="primary">BnaC05g51620D</name>
    <name evidence="1" type="ORF">DARMORV10_C05P34510.1</name>
    <name evidence="2" type="ORF">GSBRNA2T00027640001</name>
</gene>
<dbReference type="PANTHER" id="PTHR48435:SF1">
    <property type="entry name" value="POLYPROTEIN"/>
    <property type="match status" value="1"/>
</dbReference>
<dbReference type="PaxDb" id="3708-A0A078J819"/>
<dbReference type="InterPro" id="IPR053098">
    <property type="entry name" value="Petuviruses_polyprotein"/>
</dbReference>
<name>A0A078J819_BRANA</name>
<reference evidence="1" key="3">
    <citation type="submission" date="2021-01" db="EMBL/GenBank/DDBJ databases">
        <authorList>
            <consortium name="Genoscope - CEA"/>
            <person name="William W."/>
        </authorList>
    </citation>
    <scope>NUCLEOTIDE SEQUENCE</scope>
</reference>
<proteinExistence type="predicted"/>
<dbReference type="InterPro" id="IPR028919">
    <property type="entry name" value="Viral_movement"/>
</dbReference>
<accession>A0A078J819</accession>
<dbReference type="Proteomes" id="UP001295469">
    <property type="component" value="Chromosome C05"/>
</dbReference>
<dbReference type="Proteomes" id="UP000028999">
    <property type="component" value="Unassembled WGS sequence"/>
</dbReference>
<dbReference type="OMA" id="YQHACIT"/>
<sequence length="134" mass="15279">MIPLKLSERMTHRWRAHSYTNLHEGAIQLALTLHGRKGLPVVARVALLDIRYMEYQHTCIAALQTTLNTGTHFVTLFPNFNVALEVLQIYQNMEIQLEINGSPQTGKTYAATLHHQMAYRVLNHAMDLSLPQDT</sequence>
<evidence type="ECO:0000313" key="3">
    <source>
        <dbReference type="Proteomes" id="UP000028999"/>
    </source>
</evidence>
<dbReference type="Gramene" id="CDY59734">
    <property type="protein sequence ID" value="CDY59734"/>
    <property type="gene ID" value="GSBRNA2T00027640001"/>
</dbReference>
<dbReference type="PANTHER" id="PTHR48435">
    <property type="entry name" value="POLYPROTEIN"/>
    <property type="match status" value="1"/>
</dbReference>
<protein>
    <submittedName>
        <fullName evidence="1">(rape) hypothetical protein</fullName>
    </submittedName>
    <submittedName>
        <fullName evidence="2">BnaC05g51620D protein</fullName>
    </submittedName>
</protein>
<keyword evidence="3" id="KW-1185">Reference proteome</keyword>
<reference evidence="2" key="2">
    <citation type="submission" date="2014-06" db="EMBL/GenBank/DDBJ databases">
        <authorList>
            <person name="Genoscope - CEA"/>
        </authorList>
    </citation>
    <scope>NUCLEOTIDE SEQUENCE</scope>
</reference>
<evidence type="ECO:0000313" key="1">
    <source>
        <dbReference type="EMBL" id="CAF1929662.1"/>
    </source>
</evidence>
<evidence type="ECO:0000313" key="2">
    <source>
        <dbReference type="EMBL" id="CDY59734.1"/>
    </source>
</evidence>